<dbReference type="AlphaFoldDB" id="A0A1R3K6J1"/>
<evidence type="ECO:0000313" key="2">
    <source>
        <dbReference type="Proteomes" id="UP000187203"/>
    </source>
</evidence>
<dbReference type="Pfam" id="PF05056">
    <property type="entry name" value="DUF674"/>
    <property type="match status" value="1"/>
</dbReference>
<sequence>MAANTAKEPSYLSDIIEIPKFLFSEASLDPELFLSMAGANEVSLKLLVDVRGQRVLFAEGGKDFVDFLFNILSLPLSLSLGF</sequence>
<name>A0A1R3K6J1_9ROSI</name>
<dbReference type="PANTHER" id="PTHR33103">
    <property type="entry name" value="OS01G0153900 PROTEIN"/>
    <property type="match status" value="1"/>
</dbReference>
<keyword evidence="2" id="KW-1185">Reference proteome</keyword>
<dbReference type="Proteomes" id="UP000187203">
    <property type="component" value="Unassembled WGS sequence"/>
</dbReference>
<protein>
    <submittedName>
        <fullName evidence="1">Uncharacterized protein</fullName>
    </submittedName>
</protein>
<proteinExistence type="predicted"/>
<reference evidence="2" key="1">
    <citation type="submission" date="2013-09" db="EMBL/GenBank/DDBJ databases">
        <title>Corchorus olitorius genome sequencing.</title>
        <authorList>
            <person name="Alam M."/>
            <person name="Haque M.S."/>
            <person name="Islam M.S."/>
            <person name="Emdad E.M."/>
            <person name="Islam M.M."/>
            <person name="Ahmed B."/>
            <person name="Halim A."/>
            <person name="Hossen Q.M.M."/>
            <person name="Hossain M.Z."/>
            <person name="Ahmed R."/>
            <person name="Khan M.M."/>
            <person name="Islam R."/>
            <person name="Rashid M.M."/>
            <person name="Khan S.A."/>
            <person name="Rahman M.S."/>
            <person name="Alam M."/>
            <person name="Yahiya A.S."/>
            <person name="Khan M.S."/>
            <person name="Azam M.S."/>
            <person name="Haque T."/>
            <person name="Lashkar M.Z.H."/>
            <person name="Akhand A.I."/>
            <person name="Morshed G."/>
            <person name="Roy S."/>
            <person name="Uddin K.S."/>
            <person name="Rabeya T."/>
            <person name="Hossain A.S."/>
            <person name="Chowdhury A."/>
            <person name="Snigdha A.R."/>
            <person name="Mortoza M.S."/>
            <person name="Matin S.A."/>
            <person name="Hoque S.M.E."/>
            <person name="Islam M.K."/>
            <person name="Roy D.K."/>
            <person name="Haider R."/>
            <person name="Moosa M.M."/>
            <person name="Elias S.M."/>
            <person name="Hasan A.M."/>
            <person name="Jahan S."/>
            <person name="Shafiuddin M."/>
            <person name="Mahmood N."/>
            <person name="Shommy N.S."/>
        </authorList>
    </citation>
    <scope>NUCLEOTIDE SEQUENCE [LARGE SCALE GENOMIC DNA]</scope>
    <source>
        <strain evidence="2">cv. O-4</strain>
    </source>
</reference>
<evidence type="ECO:0000313" key="1">
    <source>
        <dbReference type="EMBL" id="OMP02666.1"/>
    </source>
</evidence>
<accession>A0A1R3K6J1</accession>
<dbReference type="OrthoDB" id="2014278at2759"/>
<organism evidence="1 2">
    <name type="scientific">Corchorus olitorius</name>
    <dbReference type="NCBI Taxonomy" id="93759"/>
    <lineage>
        <taxon>Eukaryota</taxon>
        <taxon>Viridiplantae</taxon>
        <taxon>Streptophyta</taxon>
        <taxon>Embryophyta</taxon>
        <taxon>Tracheophyta</taxon>
        <taxon>Spermatophyta</taxon>
        <taxon>Magnoliopsida</taxon>
        <taxon>eudicotyledons</taxon>
        <taxon>Gunneridae</taxon>
        <taxon>Pentapetalae</taxon>
        <taxon>rosids</taxon>
        <taxon>malvids</taxon>
        <taxon>Malvales</taxon>
        <taxon>Malvaceae</taxon>
        <taxon>Grewioideae</taxon>
        <taxon>Apeibeae</taxon>
        <taxon>Corchorus</taxon>
    </lineage>
</organism>
<comment type="caution">
    <text evidence="1">The sequence shown here is derived from an EMBL/GenBank/DDBJ whole genome shotgun (WGS) entry which is preliminary data.</text>
</comment>
<dbReference type="PANTHER" id="PTHR33103:SF19">
    <property type="entry name" value="OS09G0544700 PROTEIN"/>
    <property type="match status" value="1"/>
</dbReference>
<gene>
    <name evidence="1" type="ORF">COLO4_10947</name>
</gene>
<dbReference type="EMBL" id="AWUE01014604">
    <property type="protein sequence ID" value="OMP02666.1"/>
    <property type="molecule type" value="Genomic_DNA"/>
</dbReference>
<dbReference type="InterPro" id="IPR007750">
    <property type="entry name" value="DUF674"/>
</dbReference>